<evidence type="ECO:0000313" key="1">
    <source>
        <dbReference type="EMBL" id="TFK10283.1"/>
    </source>
</evidence>
<gene>
    <name evidence="1" type="ORF">DR999_PMT06658</name>
</gene>
<keyword evidence="2" id="KW-1185">Reference proteome</keyword>
<protein>
    <submittedName>
        <fullName evidence="1">Disintegrin and metalloproteinase domain-containing protein 19</fullName>
    </submittedName>
</protein>
<proteinExistence type="predicted"/>
<accession>A0A4D9EQ31</accession>
<comment type="caution">
    <text evidence="1">The sequence shown here is derived from an EMBL/GenBank/DDBJ whole genome shotgun (WGS) entry which is preliminary data.</text>
</comment>
<sequence length="144" mass="16555">MESQRTQMNHKPFEDTMLRNIQLKLNQTTKPIEDFPPCLQDSGVFPASIYTRSRCNPCPFHPYIQIQVTCCGYLFSFHCSHRDHSQPFSNHAKIHSLSQLRPTNPYLTREELGISSFSYGLGPISHSKPHVVLDLPCKFCHSVH</sequence>
<dbReference type="Proteomes" id="UP000297703">
    <property type="component" value="Unassembled WGS sequence"/>
</dbReference>
<dbReference type="AlphaFoldDB" id="A0A4D9EQ31"/>
<reference evidence="1 2" key="1">
    <citation type="submission" date="2019-04" db="EMBL/GenBank/DDBJ databases">
        <title>Draft genome of the big-headed turtle Platysternon megacephalum.</title>
        <authorList>
            <person name="Gong S."/>
        </authorList>
    </citation>
    <scope>NUCLEOTIDE SEQUENCE [LARGE SCALE GENOMIC DNA]</scope>
    <source>
        <strain evidence="1">DO16091913</strain>
        <tissue evidence="1">Muscle</tissue>
    </source>
</reference>
<dbReference type="EMBL" id="QXTE01000043">
    <property type="protein sequence ID" value="TFK10283.1"/>
    <property type="molecule type" value="Genomic_DNA"/>
</dbReference>
<organism evidence="1 2">
    <name type="scientific">Platysternon megacephalum</name>
    <name type="common">big-headed turtle</name>
    <dbReference type="NCBI Taxonomy" id="55544"/>
    <lineage>
        <taxon>Eukaryota</taxon>
        <taxon>Metazoa</taxon>
        <taxon>Chordata</taxon>
        <taxon>Craniata</taxon>
        <taxon>Vertebrata</taxon>
        <taxon>Euteleostomi</taxon>
        <taxon>Archelosauria</taxon>
        <taxon>Testudinata</taxon>
        <taxon>Testudines</taxon>
        <taxon>Cryptodira</taxon>
        <taxon>Durocryptodira</taxon>
        <taxon>Testudinoidea</taxon>
        <taxon>Platysternidae</taxon>
        <taxon>Platysternon</taxon>
    </lineage>
</organism>
<evidence type="ECO:0000313" key="2">
    <source>
        <dbReference type="Proteomes" id="UP000297703"/>
    </source>
</evidence>
<reference evidence="1 2" key="2">
    <citation type="submission" date="2019-04" db="EMBL/GenBank/DDBJ databases">
        <title>The genome sequence of big-headed turtle.</title>
        <authorList>
            <person name="Gong S."/>
        </authorList>
    </citation>
    <scope>NUCLEOTIDE SEQUENCE [LARGE SCALE GENOMIC DNA]</scope>
    <source>
        <strain evidence="1">DO16091913</strain>
        <tissue evidence="1">Muscle</tissue>
    </source>
</reference>
<name>A0A4D9EQ31_9SAUR</name>
<dbReference type="GO" id="GO:0007229">
    <property type="term" value="P:integrin-mediated signaling pathway"/>
    <property type="evidence" value="ECO:0007669"/>
    <property type="project" value="UniProtKB-KW"/>
</dbReference>
<keyword evidence="1" id="KW-0401">Integrin</keyword>